<feature type="transmembrane region" description="Helical" evidence="1">
    <location>
        <begin position="132"/>
        <end position="148"/>
    </location>
</feature>
<accession>A0A1X6YHA5</accession>
<dbReference type="InterPro" id="IPR049713">
    <property type="entry name" value="Pr6Pr-like"/>
</dbReference>
<dbReference type="Proteomes" id="UP000193570">
    <property type="component" value="Unassembled WGS sequence"/>
</dbReference>
<evidence type="ECO:0008006" key="4">
    <source>
        <dbReference type="Google" id="ProtNLM"/>
    </source>
</evidence>
<feature type="transmembrane region" description="Helical" evidence="1">
    <location>
        <begin position="45"/>
        <end position="64"/>
    </location>
</feature>
<name>A0A1X6YHA5_9RHOB</name>
<evidence type="ECO:0000256" key="1">
    <source>
        <dbReference type="SAM" id="Phobius"/>
    </source>
</evidence>
<dbReference type="EMBL" id="FWFK01000001">
    <property type="protein sequence ID" value="SLN21495.1"/>
    <property type="molecule type" value="Genomic_DNA"/>
</dbReference>
<dbReference type="NCBIfam" id="NF038065">
    <property type="entry name" value="Pr6Pr"/>
    <property type="match status" value="1"/>
</dbReference>
<feature type="transmembrane region" description="Helical" evidence="1">
    <location>
        <begin position="168"/>
        <end position="190"/>
    </location>
</feature>
<dbReference type="OrthoDB" id="9809977at2"/>
<keyword evidence="1" id="KW-1133">Transmembrane helix</keyword>
<reference evidence="2 3" key="1">
    <citation type="submission" date="2017-03" db="EMBL/GenBank/DDBJ databases">
        <authorList>
            <person name="Afonso C.L."/>
            <person name="Miller P.J."/>
            <person name="Scott M.A."/>
            <person name="Spackman E."/>
            <person name="Goraichik I."/>
            <person name="Dimitrov K.M."/>
            <person name="Suarez D.L."/>
            <person name="Swayne D.E."/>
        </authorList>
    </citation>
    <scope>NUCLEOTIDE SEQUENCE [LARGE SCALE GENOMIC DNA]</scope>
    <source>
        <strain evidence="2 3">CECT 8625</strain>
    </source>
</reference>
<evidence type="ECO:0000313" key="2">
    <source>
        <dbReference type="EMBL" id="SLN21495.1"/>
    </source>
</evidence>
<proteinExistence type="predicted"/>
<keyword evidence="3" id="KW-1185">Reference proteome</keyword>
<feature type="transmembrane region" description="Helical" evidence="1">
    <location>
        <begin position="71"/>
        <end position="92"/>
    </location>
</feature>
<organism evidence="2 3">
    <name type="scientific">Roseivivax jejudonensis</name>
    <dbReference type="NCBI Taxonomy" id="1529041"/>
    <lineage>
        <taxon>Bacteria</taxon>
        <taxon>Pseudomonadati</taxon>
        <taxon>Pseudomonadota</taxon>
        <taxon>Alphaproteobacteria</taxon>
        <taxon>Rhodobacterales</taxon>
        <taxon>Roseobacteraceae</taxon>
        <taxon>Roseivivax</taxon>
    </lineage>
</organism>
<keyword evidence="1" id="KW-0812">Transmembrane</keyword>
<dbReference type="RefSeq" id="WP_085790525.1">
    <property type="nucleotide sequence ID" value="NZ_FWFK01000001.1"/>
</dbReference>
<sequence>MTRTARFAALAIAFVALVTLIVHVRLGLAARPDWPLWRELWRTGRFFTVLTVALVAVHFLWVGLSGRASAALAGGVTLWIGIVGAVYHALLWRPLEGLRLYVDHSMHSLLPVLVAAWWLACAPKGALRPAHAAWWLGWPGLYVAYVLARGMTDGRYPYFFVDPGRIGWLMVGVWVLALGAVFWLGGVGLVRLGRWLSRSRDPVIG</sequence>
<feature type="transmembrane region" description="Helical" evidence="1">
    <location>
        <begin position="104"/>
        <end position="120"/>
    </location>
</feature>
<evidence type="ECO:0000313" key="3">
    <source>
        <dbReference type="Proteomes" id="UP000193570"/>
    </source>
</evidence>
<keyword evidence="1" id="KW-0472">Membrane</keyword>
<protein>
    <recommendedName>
        <fullName evidence="4">FAR-17a/AIG1-like protein</fullName>
    </recommendedName>
</protein>
<dbReference type="AlphaFoldDB" id="A0A1X6YHA5"/>
<gene>
    <name evidence="2" type="ORF">ROJ8625_00813</name>
</gene>